<dbReference type="EMBL" id="CP042185">
    <property type="protein sequence ID" value="QDS67867.1"/>
    <property type="molecule type" value="Genomic_DNA"/>
</dbReference>
<dbReference type="PANTHER" id="PTHR30468:SF30">
    <property type="entry name" value="ALPHA-KETOGLUTARATE-DEPENDENT TAURINE DIOXYGENASE (AFU_ORTHOLOGUE AFUA_7G06030)"/>
    <property type="match status" value="1"/>
</dbReference>
<keyword evidence="3" id="KW-0479">Metal-binding</keyword>
<dbReference type="FunFam" id="3.60.130.10:FF:000003">
    <property type="entry name" value="Alpha-ketoglutarate-dependent taurine dioxygenase"/>
    <property type="match status" value="1"/>
</dbReference>
<dbReference type="AlphaFoldDB" id="A0A517KWW7"/>
<organism evidence="8 9">
    <name type="scientific">Venturia effusa</name>
    <dbReference type="NCBI Taxonomy" id="50376"/>
    <lineage>
        <taxon>Eukaryota</taxon>
        <taxon>Fungi</taxon>
        <taxon>Dikarya</taxon>
        <taxon>Ascomycota</taxon>
        <taxon>Pezizomycotina</taxon>
        <taxon>Dothideomycetes</taxon>
        <taxon>Pleosporomycetidae</taxon>
        <taxon>Venturiales</taxon>
        <taxon>Venturiaceae</taxon>
        <taxon>Venturia</taxon>
    </lineage>
</organism>
<proteinExistence type="inferred from homology"/>
<dbReference type="Gene3D" id="3.60.130.10">
    <property type="entry name" value="Clavaminate synthase-like"/>
    <property type="match status" value="1"/>
</dbReference>
<dbReference type="InterPro" id="IPR042098">
    <property type="entry name" value="TauD-like_sf"/>
</dbReference>
<dbReference type="InterPro" id="IPR003819">
    <property type="entry name" value="TauD/TfdA-like"/>
</dbReference>
<dbReference type="GO" id="GO:0016706">
    <property type="term" value="F:2-oxoglutarate-dependent dioxygenase activity"/>
    <property type="evidence" value="ECO:0007669"/>
    <property type="project" value="TreeGrafter"/>
</dbReference>
<dbReference type="STRING" id="50376.A0A517KWW7"/>
<dbReference type="OrthoDB" id="10257314at2759"/>
<keyword evidence="6" id="KW-0408">Iron</keyword>
<keyword evidence="4" id="KW-0223">Dioxygenase</keyword>
<sequence length="365" mass="40816">MATKEGLVSYDINLPYTPSSEEVSHTTTPYPEYLPTWDKVWFDRQPPFEFNDPALRVKDKSLPNLLSPTTKISDVQPQIGSVIEGVQLNRLSDAAKDELAYFISQRKVAVFPDQDLMDDGPAAQHDFMKYFGKLNYQPVSGSVSGYPGFHIIHRDGNKNEIANFLDQKMTTTLWHQDVSYEAQPPGYVMLGLLQGPDVGGDTVFAATDAAYKRLSPTFCSMLDKLQARHSSAKMIAHARALGGLIRKDPVDTVHPIVRIHPVTGEKCIFLNGEFITGIPGLKEAEAKLVLEFVLQHMITGHDFQARVRWSPRTIVMFDNRSTIHSAIVDYIDNEHGAKPRHIFRLCAMAEKPIPVPASSGRESRL</sequence>
<evidence type="ECO:0000313" key="9">
    <source>
        <dbReference type="Proteomes" id="UP000316270"/>
    </source>
</evidence>
<accession>A0A517KWW7</accession>
<dbReference type="Pfam" id="PF02668">
    <property type="entry name" value="TauD"/>
    <property type="match status" value="1"/>
</dbReference>
<feature type="domain" description="TauD/TfdA-like" evidence="7">
    <location>
        <begin position="72"/>
        <end position="345"/>
    </location>
</feature>
<dbReference type="GO" id="GO:0046872">
    <property type="term" value="F:metal ion binding"/>
    <property type="evidence" value="ECO:0007669"/>
    <property type="project" value="UniProtKB-KW"/>
</dbReference>
<dbReference type="GO" id="GO:0005737">
    <property type="term" value="C:cytoplasm"/>
    <property type="evidence" value="ECO:0007669"/>
    <property type="project" value="TreeGrafter"/>
</dbReference>
<comment type="similarity">
    <text evidence="2">Belongs to the TfdA dioxygenase family.</text>
</comment>
<keyword evidence="9" id="KW-1185">Reference proteome</keyword>
<evidence type="ECO:0000256" key="2">
    <source>
        <dbReference type="ARBA" id="ARBA00005896"/>
    </source>
</evidence>
<name>A0A517KWW7_9PEZI</name>
<evidence type="ECO:0000256" key="5">
    <source>
        <dbReference type="ARBA" id="ARBA00023002"/>
    </source>
</evidence>
<evidence type="ECO:0000313" key="8">
    <source>
        <dbReference type="EMBL" id="QDS67867.1"/>
    </source>
</evidence>
<gene>
    <name evidence="8" type="ORF">FKW77_007850</name>
</gene>
<evidence type="ECO:0000256" key="4">
    <source>
        <dbReference type="ARBA" id="ARBA00022964"/>
    </source>
</evidence>
<dbReference type="InterPro" id="IPR051323">
    <property type="entry name" value="AtsK-like"/>
</dbReference>
<evidence type="ECO:0000256" key="1">
    <source>
        <dbReference type="ARBA" id="ARBA00001954"/>
    </source>
</evidence>
<reference evidence="8 9" key="1">
    <citation type="submission" date="2019-07" db="EMBL/GenBank/DDBJ databases">
        <title>Finished genome of Venturia effusa.</title>
        <authorList>
            <person name="Young C.A."/>
            <person name="Cox M.P."/>
            <person name="Ganley A.R.D."/>
            <person name="David W.J."/>
        </authorList>
    </citation>
    <scope>NUCLEOTIDE SEQUENCE [LARGE SCALE GENOMIC DNA]</scope>
    <source>
        <strain evidence="9">albino</strain>
    </source>
</reference>
<evidence type="ECO:0000259" key="7">
    <source>
        <dbReference type="Pfam" id="PF02668"/>
    </source>
</evidence>
<comment type="cofactor">
    <cofactor evidence="1">
        <name>Fe(2+)</name>
        <dbReference type="ChEBI" id="CHEBI:29033"/>
    </cofactor>
</comment>
<dbReference type="PANTHER" id="PTHR30468">
    <property type="entry name" value="ALPHA-KETOGLUTARATE-DEPENDENT SULFONATE DIOXYGENASE"/>
    <property type="match status" value="1"/>
</dbReference>
<evidence type="ECO:0000256" key="6">
    <source>
        <dbReference type="ARBA" id="ARBA00023004"/>
    </source>
</evidence>
<dbReference type="Proteomes" id="UP000316270">
    <property type="component" value="Chromosome 1"/>
</dbReference>
<evidence type="ECO:0000256" key="3">
    <source>
        <dbReference type="ARBA" id="ARBA00022723"/>
    </source>
</evidence>
<protein>
    <recommendedName>
        <fullName evidence="7">TauD/TfdA-like domain-containing protein</fullName>
    </recommendedName>
</protein>
<keyword evidence="5" id="KW-0560">Oxidoreductase</keyword>
<dbReference type="SUPFAM" id="SSF51197">
    <property type="entry name" value="Clavaminate synthase-like"/>
    <property type="match status" value="1"/>
</dbReference>